<name>A0A7D3VTP0_ACTVE</name>
<dbReference type="SUPFAM" id="SSF52743">
    <property type="entry name" value="Subtilisin-like"/>
    <property type="match status" value="1"/>
</dbReference>
<dbReference type="Proteomes" id="UP000501240">
    <property type="component" value="Chromosome"/>
</dbReference>
<evidence type="ECO:0000313" key="8">
    <source>
        <dbReference type="Proteomes" id="UP000501240"/>
    </source>
</evidence>
<dbReference type="PANTHER" id="PTHR43806">
    <property type="entry name" value="PEPTIDASE S8"/>
    <property type="match status" value="1"/>
</dbReference>
<keyword evidence="2 5" id="KW-0645">Protease</keyword>
<evidence type="ECO:0000313" key="7">
    <source>
        <dbReference type="EMBL" id="QKG18752.1"/>
    </source>
</evidence>
<gene>
    <name evidence="7" type="ORF">ACTIVE_0388</name>
</gene>
<dbReference type="PANTHER" id="PTHR43806:SF11">
    <property type="entry name" value="CEREVISIN-RELATED"/>
    <property type="match status" value="1"/>
</dbReference>
<evidence type="ECO:0000256" key="1">
    <source>
        <dbReference type="ARBA" id="ARBA00011073"/>
    </source>
</evidence>
<feature type="active site" description="Charge relay system" evidence="5">
    <location>
        <position position="39"/>
    </location>
</feature>
<dbReference type="InterPro" id="IPR000209">
    <property type="entry name" value="Peptidase_S8/S53_dom"/>
</dbReference>
<proteinExistence type="inferred from homology"/>
<dbReference type="PROSITE" id="PS51892">
    <property type="entry name" value="SUBTILASE"/>
    <property type="match status" value="1"/>
</dbReference>
<dbReference type="RefSeq" id="WP_173092200.1">
    <property type="nucleotide sequence ID" value="NZ_CP053892.1"/>
</dbReference>
<keyword evidence="8" id="KW-1185">Reference proteome</keyword>
<reference evidence="7 8" key="1">
    <citation type="submission" date="2020-05" db="EMBL/GenBank/DDBJ databases">
        <title>Actinomadura verrucosospora NRRL-B18236 (PFL_A860) Genome sequencing and assembly.</title>
        <authorList>
            <person name="Samborskyy M."/>
        </authorList>
    </citation>
    <scope>NUCLEOTIDE SEQUENCE [LARGE SCALE GENOMIC DNA]</scope>
    <source>
        <strain evidence="7 8">NRRL:B18236</strain>
    </source>
</reference>
<evidence type="ECO:0000256" key="4">
    <source>
        <dbReference type="ARBA" id="ARBA00022825"/>
    </source>
</evidence>
<evidence type="ECO:0000256" key="3">
    <source>
        <dbReference type="ARBA" id="ARBA00022801"/>
    </source>
</evidence>
<dbReference type="Pfam" id="PF00082">
    <property type="entry name" value="Peptidase_S8"/>
    <property type="match status" value="1"/>
</dbReference>
<accession>A0A7D3VTP0</accession>
<dbReference type="InterPro" id="IPR050131">
    <property type="entry name" value="Peptidase_S8_subtilisin-like"/>
</dbReference>
<dbReference type="EMBL" id="CP053892">
    <property type="protein sequence ID" value="QKG18752.1"/>
    <property type="molecule type" value="Genomic_DNA"/>
</dbReference>
<dbReference type="InterPro" id="IPR023828">
    <property type="entry name" value="Peptidase_S8_Ser-AS"/>
</dbReference>
<evidence type="ECO:0000256" key="5">
    <source>
        <dbReference type="PROSITE-ProRule" id="PRU01240"/>
    </source>
</evidence>
<organism evidence="7 8">
    <name type="scientific">Actinomadura verrucosospora</name>
    <dbReference type="NCBI Taxonomy" id="46165"/>
    <lineage>
        <taxon>Bacteria</taxon>
        <taxon>Bacillati</taxon>
        <taxon>Actinomycetota</taxon>
        <taxon>Actinomycetes</taxon>
        <taxon>Streptosporangiales</taxon>
        <taxon>Thermomonosporaceae</taxon>
        <taxon>Actinomadura</taxon>
    </lineage>
</organism>
<keyword evidence="4 5" id="KW-0720">Serine protease</keyword>
<dbReference type="InterPro" id="IPR015500">
    <property type="entry name" value="Peptidase_S8_subtilisin-rel"/>
</dbReference>
<feature type="domain" description="Peptidase S8/S53" evidence="6">
    <location>
        <begin position="32"/>
        <end position="263"/>
    </location>
</feature>
<dbReference type="InterPro" id="IPR036852">
    <property type="entry name" value="Peptidase_S8/S53_dom_sf"/>
</dbReference>
<dbReference type="GO" id="GO:0004252">
    <property type="term" value="F:serine-type endopeptidase activity"/>
    <property type="evidence" value="ECO:0007669"/>
    <property type="project" value="UniProtKB-UniRule"/>
</dbReference>
<feature type="active site" description="Charge relay system" evidence="5">
    <location>
        <position position="67"/>
    </location>
</feature>
<evidence type="ECO:0000256" key="2">
    <source>
        <dbReference type="ARBA" id="ARBA00022670"/>
    </source>
</evidence>
<keyword evidence="3 5" id="KW-0378">Hydrolase</keyword>
<dbReference type="PRINTS" id="PR00723">
    <property type="entry name" value="SUBTILISIN"/>
</dbReference>
<dbReference type="Gene3D" id="3.40.50.200">
    <property type="entry name" value="Peptidase S8/S53 domain"/>
    <property type="match status" value="1"/>
</dbReference>
<evidence type="ECO:0000259" key="6">
    <source>
        <dbReference type="Pfam" id="PF00082"/>
    </source>
</evidence>
<dbReference type="GO" id="GO:0006508">
    <property type="term" value="P:proteolysis"/>
    <property type="evidence" value="ECO:0007669"/>
    <property type="project" value="UniProtKB-KW"/>
</dbReference>
<dbReference type="AlphaFoldDB" id="A0A7D3VTP0"/>
<comment type="similarity">
    <text evidence="1 5">Belongs to the peptidase S8 family.</text>
</comment>
<sequence>MTQAAEPSGTNALSLRLTGLDALMADGEGDPAVTVAVIDGPADGRHPALSPTAPSSCRSPTSPACLHGTFVLGMLAAARGSGAPAICPGCTFVSRPVLCEPVPGQLCPETTPAALAEAVEDCLAAGARVINISLGLATPILQRSPAFDAAIDHARDRGVVVITAAGNHGRIGPAPLMAHPWLVPVAACDAQGRLRSPSNLGIGIGRRGLLAPGLDIVSTAPRGEHARMSGTSVAAPFVTGAAALLWSLRPALPAARIRAALLRPDAARRSIVPPRLDATAARRTLGL</sequence>
<dbReference type="PROSITE" id="PS00138">
    <property type="entry name" value="SUBTILASE_SER"/>
    <property type="match status" value="1"/>
</dbReference>
<feature type="active site" description="Charge relay system" evidence="5">
    <location>
        <position position="232"/>
    </location>
</feature>
<protein>
    <submittedName>
        <fullName evidence="7">Peptidase S8/S53 subtilisin kexin sedolisin</fullName>
    </submittedName>
</protein>